<evidence type="ECO:0000313" key="1">
    <source>
        <dbReference type="EMBL" id="SDO88756.1"/>
    </source>
</evidence>
<sequence length="136" mass="15070">MPDLQRFVDAQDPVWDDVLAELRAGRKRTHWMWFVFPQLRGLGRSSTAQHYALADLDDARAYLAHPVLGARLRGACDVLLGLAGTTAHAVFGDPDDLKLRSSMTLFAAADPDDPRFPAVLAQWYDGPDPRTIELLG</sequence>
<dbReference type="Proteomes" id="UP000199088">
    <property type="component" value="Unassembled WGS sequence"/>
</dbReference>
<dbReference type="SUPFAM" id="SSF140736">
    <property type="entry name" value="Rv1873-like"/>
    <property type="match status" value="1"/>
</dbReference>
<dbReference type="RefSeq" id="WP_091246149.1">
    <property type="nucleotide sequence ID" value="NZ_FNIR01000008.1"/>
</dbReference>
<organism evidence="1 2">
    <name type="scientific">Klenkia soli</name>
    <dbReference type="NCBI Taxonomy" id="1052260"/>
    <lineage>
        <taxon>Bacteria</taxon>
        <taxon>Bacillati</taxon>
        <taxon>Actinomycetota</taxon>
        <taxon>Actinomycetes</taxon>
        <taxon>Geodermatophilales</taxon>
        <taxon>Geodermatophilaceae</taxon>
        <taxon>Klenkia</taxon>
    </lineage>
</organism>
<proteinExistence type="predicted"/>
<dbReference type="InterPro" id="IPR014937">
    <property type="entry name" value="DUF1810"/>
</dbReference>
<reference evidence="2" key="1">
    <citation type="submission" date="2016-10" db="EMBL/GenBank/DDBJ databases">
        <authorList>
            <person name="Varghese N."/>
            <person name="Submissions S."/>
        </authorList>
    </citation>
    <scope>NUCLEOTIDE SEQUENCE [LARGE SCALE GENOMIC DNA]</scope>
    <source>
        <strain evidence="2">DSM 45843</strain>
    </source>
</reference>
<protein>
    <submittedName>
        <fullName evidence="1">Uncharacterized protein, DUF1810 family</fullName>
    </submittedName>
</protein>
<gene>
    <name evidence="1" type="ORF">SAMN05660199_02773</name>
</gene>
<keyword evidence="2" id="KW-1185">Reference proteome</keyword>
<dbReference type="Pfam" id="PF08837">
    <property type="entry name" value="DUF1810"/>
    <property type="match status" value="1"/>
</dbReference>
<dbReference type="PIRSF" id="PIRSF008546">
    <property type="entry name" value="UCP008546"/>
    <property type="match status" value="1"/>
</dbReference>
<dbReference type="InterPro" id="IPR036287">
    <property type="entry name" value="Rv1873-like_sf"/>
</dbReference>
<dbReference type="Gene3D" id="1.25.40.380">
    <property type="entry name" value="Protein of unknown function DUF1810"/>
    <property type="match status" value="1"/>
</dbReference>
<accession>A0A1H0N8A3</accession>
<name>A0A1H0N8A3_9ACTN</name>
<dbReference type="AlphaFoldDB" id="A0A1H0N8A3"/>
<dbReference type="OrthoDB" id="9801870at2"/>
<dbReference type="EMBL" id="FNIR01000008">
    <property type="protein sequence ID" value="SDO88756.1"/>
    <property type="molecule type" value="Genomic_DNA"/>
</dbReference>
<evidence type="ECO:0000313" key="2">
    <source>
        <dbReference type="Proteomes" id="UP000199088"/>
    </source>
</evidence>
<dbReference type="STRING" id="1052260.SAMN05660199_02773"/>